<comment type="similarity">
    <text evidence="2">Belongs to the protease inhibitor I16 (SSI) family.</text>
</comment>
<dbReference type="Proteomes" id="UP000634780">
    <property type="component" value="Unassembled WGS sequence"/>
</dbReference>
<sequence length="186" mass="18459">MKPSTPCRLLLTAAAASAALLTALPTAAHADHLGSGRLGGGPLGAVGPSAADLLGTGSLGRAADNATGPIGDHAVDRPDADRLTIAVGESGAGDGTYTLECAPTGGTHPSPDDACERLDQLAAEGVNPFKAVARGAACTQQYGGPETAHVTGTWQGRPVDATFSRTDGCQISRWNSLVPVLPANGG</sequence>
<keyword evidence="6" id="KW-1015">Disulfide bond</keyword>
<evidence type="ECO:0000256" key="6">
    <source>
        <dbReference type="ARBA" id="ARBA00023157"/>
    </source>
</evidence>
<evidence type="ECO:0000256" key="7">
    <source>
        <dbReference type="SAM" id="SignalP"/>
    </source>
</evidence>
<dbReference type="Gene3D" id="3.30.350.10">
    <property type="entry name" value="Subtilisin inhibitor-like"/>
    <property type="match status" value="1"/>
</dbReference>
<dbReference type="InterPro" id="IPR036819">
    <property type="entry name" value="Subtilisin_inhibitor-like_sf"/>
</dbReference>
<keyword evidence="10" id="KW-1185">Reference proteome</keyword>
<reference evidence="9 10" key="1">
    <citation type="submission" date="2020-12" db="EMBL/GenBank/DDBJ databases">
        <title>Streptomyces typhae sp. nov., a novel endophytic actinomycete isolated from the root of cattail pollen (Typha angustifolia L.).</title>
        <authorList>
            <person name="Peng C."/>
            <person name="Liu C."/>
        </authorList>
    </citation>
    <scope>NUCLEOTIDE SEQUENCE [LARGE SCALE GENOMIC DNA]</scope>
    <source>
        <strain evidence="9 10">JCM 4753</strain>
    </source>
</reference>
<feature type="chain" id="PRO_5047210780" description="Subtilisin inhibitor domain-containing protein" evidence="7">
    <location>
        <begin position="31"/>
        <end position="186"/>
    </location>
</feature>
<evidence type="ECO:0000256" key="1">
    <source>
        <dbReference type="ARBA" id="ARBA00004613"/>
    </source>
</evidence>
<dbReference type="EMBL" id="JAEKOZ010000001">
    <property type="protein sequence ID" value="MBJ3806042.1"/>
    <property type="molecule type" value="Genomic_DNA"/>
</dbReference>
<proteinExistence type="inferred from homology"/>
<evidence type="ECO:0000256" key="2">
    <source>
        <dbReference type="ARBA" id="ARBA00010472"/>
    </source>
</evidence>
<dbReference type="InterPro" id="IPR023549">
    <property type="entry name" value="Subtilisin_inhibitor"/>
</dbReference>
<evidence type="ECO:0000256" key="5">
    <source>
        <dbReference type="ARBA" id="ARBA00022900"/>
    </source>
</evidence>
<feature type="domain" description="Subtilisin inhibitor" evidence="8">
    <location>
        <begin position="82"/>
        <end position="160"/>
    </location>
</feature>
<dbReference type="SUPFAM" id="SSF55399">
    <property type="entry name" value="Subtilisin inhibitor"/>
    <property type="match status" value="1"/>
</dbReference>
<evidence type="ECO:0000313" key="9">
    <source>
        <dbReference type="EMBL" id="MBJ3806042.1"/>
    </source>
</evidence>
<accession>A0ABS0WYP3</accession>
<keyword evidence="4" id="KW-0646">Protease inhibitor</keyword>
<protein>
    <recommendedName>
        <fullName evidence="8">Subtilisin inhibitor domain-containing protein</fullName>
    </recommendedName>
</protein>
<name>A0ABS0WYP3_9ACTN</name>
<evidence type="ECO:0000256" key="3">
    <source>
        <dbReference type="ARBA" id="ARBA00022525"/>
    </source>
</evidence>
<evidence type="ECO:0000259" key="8">
    <source>
        <dbReference type="Pfam" id="PF00720"/>
    </source>
</evidence>
<gene>
    <name evidence="9" type="ORF">JGB26_02700</name>
</gene>
<comment type="caution">
    <text evidence="9">The sequence shown here is derived from an EMBL/GenBank/DDBJ whole genome shotgun (WGS) entry which is preliminary data.</text>
</comment>
<dbReference type="PROSITE" id="PS00999">
    <property type="entry name" value="SSI"/>
    <property type="match status" value="1"/>
</dbReference>
<comment type="subcellular location">
    <subcellularLocation>
        <location evidence="1">Secreted</location>
    </subcellularLocation>
</comment>
<evidence type="ECO:0000313" key="10">
    <source>
        <dbReference type="Proteomes" id="UP000634780"/>
    </source>
</evidence>
<dbReference type="Pfam" id="PF00720">
    <property type="entry name" value="SSI"/>
    <property type="match status" value="1"/>
</dbReference>
<keyword evidence="7" id="KW-0732">Signal</keyword>
<feature type="signal peptide" evidence="7">
    <location>
        <begin position="1"/>
        <end position="30"/>
    </location>
</feature>
<keyword evidence="3" id="KW-0964">Secreted</keyword>
<evidence type="ECO:0000256" key="4">
    <source>
        <dbReference type="ARBA" id="ARBA00022690"/>
    </source>
</evidence>
<keyword evidence="5" id="KW-0722">Serine protease inhibitor</keyword>
<organism evidence="9 10">
    <name type="scientific">Streptomyces flavofungini</name>
    <dbReference type="NCBI Taxonomy" id="68200"/>
    <lineage>
        <taxon>Bacteria</taxon>
        <taxon>Bacillati</taxon>
        <taxon>Actinomycetota</taxon>
        <taxon>Actinomycetes</taxon>
        <taxon>Kitasatosporales</taxon>
        <taxon>Streptomycetaceae</taxon>
        <taxon>Streptomyces</taxon>
    </lineage>
</organism>
<dbReference type="InterPro" id="IPR020054">
    <property type="entry name" value="Prot_inh_SSI_I16_CS"/>
</dbReference>
<dbReference type="RefSeq" id="WP_190118632.1">
    <property type="nucleotide sequence ID" value="NZ_BMVR01000011.1"/>
</dbReference>